<dbReference type="AlphaFoldDB" id="A0A800MTC7"/>
<dbReference type="RefSeq" id="WP_261391754.1">
    <property type="nucleotide sequence ID" value="NZ_JABVDD010000018.1"/>
</dbReference>
<reference evidence="1 2" key="1">
    <citation type="journal article" date="2020" name="G3 (Bethesda)">
        <title>Whole Genome Sequencing and Comparative Genomics of Two Nematicidal Bacillus Strains Reveals a Wide Range of Possible Virulence Factors.</title>
        <authorList>
            <person name="Susic N."/>
            <person name="Janezic S."/>
            <person name="Rupnik M."/>
            <person name="Geric Stare B."/>
        </authorList>
    </citation>
    <scope>NUCLEOTIDE SEQUENCE [LARGE SCALE GENOMIC DNA]</scope>
    <source>
        <strain evidence="1 2">I-1582</strain>
    </source>
</reference>
<protein>
    <submittedName>
        <fullName evidence="1">Uncharacterized protein</fullName>
    </submittedName>
</protein>
<sequence length="41" mass="4785">MGKRLLIYPLEEIAEAEIVFGKNLWENGIKNKLINKKARKD</sequence>
<proteinExistence type="predicted"/>
<dbReference type="Proteomes" id="UP000465778">
    <property type="component" value="Unassembled WGS sequence"/>
</dbReference>
<dbReference type="GeneID" id="80426537"/>
<name>A0A800MTC7_CYTFI</name>
<comment type="caution">
    <text evidence="1">The sequence shown here is derived from an EMBL/GenBank/DDBJ whole genome shotgun (WGS) entry which is preliminary data.</text>
</comment>
<gene>
    <name evidence="1" type="ORF">KIS1582_4093</name>
</gene>
<organism evidence="1 2">
    <name type="scientific">Cytobacillus firmus</name>
    <name type="common">Bacillus firmus</name>
    <dbReference type="NCBI Taxonomy" id="1399"/>
    <lineage>
        <taxon>Bacteria</taxon>
        <taxon>Bacillati</taxon>
        <taxon>Bacillota</taxon>
        <taxon>Bacilli</taxon>
        <taxon>Bacillales</taxon>
        <taxon>Bacillaceae</taxon>
        <taxon>Cytobacillus</taxon>
    </lineage>
</organism>
<accession>A0A800MTC7</accession>
<evidence type="ECO:0000313" key="2">
    <source>
        <dbReference type="Proteomes" id="UP000465778"/>
    </source>
</evidence>
<evidence type="ECO:0000313" key="1">
    <source>
        <dbReference type="EMBL" id="KAF0822134.1"/>
    </source>
</evidence>
<dbReference type="EMBL" id="VDEM01000068">
    <property type="protein sequence ID" value="KAF0822134.1"/>
    <property type="molecule type" value="Genomic_DNA"/>
</dbReference>